<evidence type="ECO:0000313" key="3">
    <source>
        <dbReference type="EMBL" id="KAF8667553.1"/>
    </source>
</evidence>
<evidence type="ECO:0000256" key="1">
    <source>
        <dbReference type="PIRSR" id="PIRSR002703-1"/>
    </source>
</evidence>
<dbReference type="OrthoDB" id="745641at2759"/>
<dbReference type="SMART" id="SM00205">
    <property type="entry name" value="THN"/>
    <property type="match status" value="1"/>
</dbReference>
<feature type="disulfide bond" evidence="1">
    <location>
        <begin position="33"/>
        <end position="221"/>
    </location>
</feature>
<gene>
    <name evidence="3" type="ORF">HU200_052754</name>
</gene>
<proteinExistence type="predicted"/>
<dbReference type="SUPFAM" id="SSF49870">
    <property type="entry name" value="Osmotin, thaumatin-like protein"/>
    <property type="match status" value="1"/>
</dbReference>
<accession>A0A835ANF2</accession>
<keyword evidence="2" id="KW-0732">Signal</keyword>
<dbReference type="EMBL" id="JACEFO010002299">
    <property type="protein sequence ID" value="KAF8667553.1"/>
    <property type="molecule type" value="Genomic_DNA"/>
</dbReference>
<evidence type="ECO:0000256" key="2">
    <source>
        <dbReference type="SAM" id="SignalP"/>
    </source>
</evidence>
<evidence type="ECO:0000313" key="4">
    <source>
        <dbReference type="Proteomes" id="UP000636709"/>
    </source>
</evidence>
<dbReference type="PIRSF" id="PIRSF002703">
    <property type="entry name" value="Thaumatin"/>
    <property type="match status" value="1"/>
</dbReference>
<protein>
    <recommendedName>
        <fullName evidence="5">Thaumatin-like protein</fullName>
    </recommendedName>
</protein>
<feature type="disulfide bond" evidence="1">
    <location>
        <begin position="146"/>
        <end position="210"/>
    </location>
</feature>
<evidence type="ECO:0008006" key="5">
    <source>
        <dbReference type="Google" id="ProtNLM"/>
    </source>
</evidence>
<dbReference type="InterPro" id="IPR037176">
    <property type="entry name" value="Osmotin/thaumatin-like_sf"/>
</dbReference>
<dbReference type="AlphaFoldDB" id="A0A835ANF2"/>
<feature type="signal peptide" evidence="2">
    <location>
        <begin position="1"/>
        <end position="21"/>
    </location>
</feature>
<sequence>MAKSVLLGILVVAVAILTAESSRDANLTIVNDCNYPIWPMIIPNDGFSPISGNTFRLDSRDAIASFTIPPSAAWSGKVMARVGCAVDSSSSPSRCVSGEELPATVVQLQVHAYGRADMAVYGVSLSGGFNVPATVTPHAFQSGDACPALGCTVDLNPGCPAGRRVTAADLAGGDVVVACRSDTEAGGYFKQRCPKTLTWSGDSVDVEERCVAPGELKVIFCPKTMVTAAADVPDDETELISRTVDVDDT</sequence>
<dbReference type="Gene3D" id="2.60.110.10">
    <property type="entry name" value="Thaumatin"/>
    <property type="match status" value="1"/>
</dbReference>
<keyword evidence="1" id="KW-1015">Disulfide bond</keyword>
<keyword evidence="4" id="KW-1185">Reference proteome</keyword>
<dbReference type="Proteomes" id="UP000636709">
    <property type="component" value="Unassembled WGS sequence"/>
</dbReference>
<dbReference type="PROSITE" id="PS51367">
    <property type="entry name" value="THAUMATIN_2"/>
    <property type="match status" value="1"/>
</dbReference>
<reference evidence="3" key="1">
    <citation type="submission" date="2020-07" db="EMBL/GenBank/DDBJ databases">
        <title>Genome sequence and genetic diversity analysis of an under-domesticated orphan crop, white fonio (Digitaria exilis).</title>
        <authorList>
            <person name="Bennetzen J.L."/>
            <person name="Chen S."/>
            <person name="Ma X."/>
            <person name="Wang X."/>
            <person name="Yssel A.E.J."/>
            <person name="Chaluvadi S.R."/>
            <person name="Johnson M."/>
            <person name="Gangashetty P."/>
            <person name="Hamidou F."/>
            <person name="Sanogo M.D."/>
            <person name="Zwaenepoel A."/>
            <person name="Wallace J."/>
            <person name="Van De Peer Y."/>
            <person name="Van Deynze A."/>
        </authorList>
    </citation>
    <scope>NUCLEOTIDE SEQUENCE</scope>
    <source>
        <tissue evidence="3">Leaves</tissue>
    </source>
</reference>
<dbReference type="InterPro" id="IPR001938">
    <property type="entry name" value="Thaumatin"/>
</dbReference>
<feature type="disulfide bond" evidence="1">
    <location>
        <begin position="151"/>
        <end position="193"/>
    </location>
</feature>
<dbReference type="PANTHER" id="PTHR31048">
    <property type="entry name" value="OS03G0233200 PROTEIN"/>
    <property type="match status" value="1"/>
</dbReference>
<feature type="chain" id="PRO_5032984602" description="Thaumatin-like protein" evidence="2">
    <location>
        <begin position="22"/>
        <end position="249"/>
    </location>
</feature>
<name>A0A835ANF2_9POAL</name>
<dbReference type="Pfam" id="PF00314">
    <property type="entry name" value="Thaumatin"/>
    <property type="match status" value="1"/>
</dbReference>
<organism evidence="3 4">
    <name type="scientific">Digitaria exilis</name>
    <dbReference type="NCBI Taxonomy" id="1010633"/>
    <lineage>
        <taxon>Eukaryota</taxon>
        <taxon>Viridiplantae</taxon>
        <taxon>Streptophyta</taxon>
        <taxon>Embryophyta</taxon>
        <taxon>Tracheophyta</taxon>
        <taxon>Spermatophyta</taxon>
        <taxon>Magnoliopsida</taxon>
        <taxon>Liliopsida</taxon>
        <taxon>Poales</taxon>
        <taxon>Poaceae</taxon>
        <taxon>PACMAD clade</taxon>
        <taxon>Panicoideae</taxon>
        <taxon>Panicodae</taxon>
        <taxon>Paniceae</taxon>
        <taxon>Anthephorinae</taxon>
        <taxon>Digitaria</taxon>
    </lineage>
</organism>
<comment type="caution">
    <text evidence="3">The sequence shown here is derived from an EMBL/GenBank/DDBJ whole genome shotgun (WGS) entry which is preliminary data.</text>
</comment>